<protein>
    <submittedName>
        <fullName evidence="2">4306_t:CDS:1</fullName>
    </submittedName>
</protein>
<feature type="region of interest" description="Disordered" evidence="1">
    <location>
        <begin position="1"/>
        <end position="105"/>
    </location>
</feature>
<name>A0A9N9GLB2_9GLOM</name>
<reference evidence="2" key="1">
    <citation type="submission" date="2021-06" db="EMBL/GenBank/DDBJ databases">
        <authorList>
            <person name="Kallberg Y."/>
            <person name="Tangrot J."/>
            <person name="Rosling A."/>
        </authorList>
    </citation>
    <scope>NUCLEOTIDE SEQUENCE</scope>
    <source>
        <strain evidence="2">FL130A</strain>
    </source>
</reference>
<proteinExistence type="predicted"/>
<feature type="compositionally biased region" description="Basic and acidic residues" evidence="1">
    <location>
        <begin position="37"/>
        <end position="56"/>
    </location>
</feature>
<dbReference type="AlphaFoldDB" id="A0A9N9GLB2"/>
<accession>A0A9N9GLB2</accession>
<comment type="caution">
    <text evidence="2">The sequence shown here is derived from an EMBL/GenBank/DDBJ whole genome shotgun (WGS) entry which is preliminary data.</text>
</comment>
<keyword evidence="3" id="KW-1185">Reference proteome</keyword>
<evidence type="ECO:0000256" key="1">
    <source>
        <dbReference type="SAM" id="MobiDB-lite"/>
    </source>
</evidence>
<dbReference type="EMBL" id="CAJVPS010004981">
    <property type="protein sequence ID" value="CAG8610074.1"/>
    <property type="molecule type" value="Genomic_DNA"/>
</dbReference>
<evidence type="ECO:0000313" key="3">
    <source>
        <dbReference type="Proteomes" id="UP000789508"/>
    </source>
</evidence>
<feature type="non-terminal residue" evidence="2">
    <location>
        <position position="374"/>
    </location>
</feature>
<dbReference type="Proteomes" id="UP000789508">
    <property type="component" value="Unassembled WGS sequence"/>
</dbReference>
<gene>
    <name evidence="2" type="ORF">ALEPTO_LOCUS8521</name>
</gene>
<organism evidence="2 3">
    <name type="scientific">Ambispora leptoticha</name>
    <dbReference type="NCBI Taxonomy" id="144679"/>
    <lineage>
        <taxon>Eukaryota</taxon>
        <taxon>Fungi</taxon>
        <taxon>Fungi incertae sedis</taxon>
        <taxon>Mucoromycota</taxon>
        <taxon>Glomeromycotina</taxon>
        <taxon>Glomeromycetes</taxon>
        <taxon>Archaeosporales</taxon>
        <taxon>Ambisporaceae</taxon>
        <taxon>Ambispora</taxon>
    </lineage>
</organism>
<sequence>NIVSMEDIEENIEQNLENEELDDYELKENELEENESEENKSEKNKSEEGESKKDELEKDELEQDELEEDELEEDELEEDELEEDELEEDKLEENESESSEKINFESEENFDNVKFNDLSNEIIKGLQLLYIKDKHTISDQAFNEILEIFNISNISLYWLRKVLGNLVSLEPKLIDICWNSCCAFTGQNANLNTCPIYKESRYTTKKKSKKSRKQLAYFSITDSLKLQYKNPSRAKDLRYRHMYYPLQSLQEYNNYDPENLPMRSHNSYILDSNECKKVDIMHALFENVAPHMFRHFIGKFFKNENLNNTEYKISKNNWNEIEKIIEYNKKTMPTDFGRPLINIQKYYLSFKAEEWCNWIILYSIPLLYKYLPEK</sequence>
<feature type="compositionally biased region" description="Acidic residues" evidence="1">
    <location>
        <begin position="57"/>
        <end position="97"/>
    </location>
</feature>
<evidence type="ECO:0000313" key="2">
    <source>
        <dbReference type="EMBL" id="CAG8610074.1"/>
    </source>
</evidence>
<dbReference type="OrthoDB" id="2423760at2759"/>
<feature type="compositionally biased region" description="Acidic residues" evidence="1">
    <location>
        <begin position="1"/>
        <end position="23"/>
    </location>
</feature>